<proteinExistence type="predicted"/>
<sequence length="426" mass="47184">MYNIPNALIRRRIDDSPQLVSGLTLINELIANRLIPDGVYPIIAGGAVRDAIFQTREPHDIDIFLITTEGGLPRQSVIDRSMWRAKARLFLEDFKEWAEAHGVETRSLLIEQDIGRSNNQYAPGSSLNFVDILEINYQGAKIQLMFNEPTSLGALAATFPSVCRGFLALDSLWFSSDGFYAMTETGAIPVCSNREVAYVHKKWPDAEIAFFGYDGHITDYYCWITSPLTTSRVSDLVTEGGIIIPAYNDKLARIGGDISRFFGVREDVIRSGYGADFYRILNSQWTANLQPLEQEPTPDISTDDTWAMPRAVDTRNDISPTQRVRSSFDARVSEFAAAFGAGTNRVNQPAQAVPVSGGAGGNFGANTVSNRWHVETNQVIREGTIARPWYTNPRTAGVNSINETSARRLGQVNSPVWMDESDSIAD</sequence>
<protein>
    <submittedName>
        <fullName evidence="1">Uncharacterized protein</fullName>
    </submittedName>
</protein>
<dbReference type="GeneID" id="77949025"/>
<reference evidence="2" key="1">
    <citation type="submission" date="2018-01" db="EMBL/GenBank/DDBJ databases">
        <authorList>
            <person name="van Mierlo J.T."/>
            <person name="Hagens S."/>
            <person name="Witte S."/>
            <person name="Klamert S."/>
            <person name="van de Straat L."/>
        </authorList>
    </citation>
    <scope>NUCLEOTIDE SEQUENCE [LARGE SCALE GENOMIC DNA]</scope>
</reference>
<accession>A0A2Z3DKY9</accession>
<dbReference type="KEGG" id="vg:77949025"/>
<keyword evidence="2" id="KW-1185">Reference proteome</keyword>
<dbReference type="EMBL" id="MG748548">
    <property type="protein sequence ID" value="AVZ45153.1"/>
    <property type="molecule type" value="Genomic_DNA"/>
</dbReference>
<name>A0A2Z3DKY9_9CAUD</name>
<dbReference type="Proteomes" id="UP000257884">
    <property type="component" value="Segment"/>
</dbReference>
<organism evidence="1 2">
    <name type="scientific">Escherichia phage EP335</name>
    <dbReference type="NCBI Taxonomy" id="2070199"/>
    <lineage>
        <taxon>Viruses</taxon>
        <taxon>Duplodnaviria</taxon>
        <taxon>Heunggongvirae</taxon>
        <taxon>Uroviricota</taxon>
        <taxon>Caudoviricetes</taxon>
        <taxon>Mktvariviridae</taxon>
        <taxon>Gordonclarkvirinae</taxon>
        <taxon>Nieuwekanaalvirus</taxon>
        <taxon>Nieuwekanaalvirus EP335</taxon>
    </lineage>
</organism>
<dbReference type="RefSeq" id="YP_010672738.1">
    <property type="nucleotide sequence ID" value="NC_070979.1"/>
</dbReference>
<evidence type="ECO:0000313" key="2">
    <source>
        <dbReference type="Proteomes" id="UP000257884"/>
    </source>
</evidence>
<evidence type="ECO:0000313" key="1">
    <source>
        <dbReference type="EMBL" id="AVZ45153.1"/>
    </source>
</evidence>